<protein>
    <submittedName>
        <fullName evidence="9">Cuticle-degrading protease</fullName>
    </submittedName>
</protein>
<evidence type="ECO:0000256" key="2">
    <source>
        <dbReference type="ARBA" id="ARBA00022670"/>
    </source>
</evidence>
<reference evidence="9" key="1">
    <citation type="journal article" date="2020" name="Stud. Mycol.">
        <title>101 Dothideomycetes genomes: a test case for predicting lifestyles and emergence of pathogens.</title>
        <authorList>
            <person name="Haridas S."/>
            <person name="Albert R."/>
            <person name="Binder M."/>
            <person name="Bloem J."/>
            <person name="Labutti K."/>
            <person name="Salamov A."/>
            <person name="Andreopoulos B."/>
            <person name="Baker S."/>
            <person name="Barry K."/>
            <person name="Bills G."/>
            <person name="Bluhm B."/>
            <person name="Cannon C."/>
            <person name="Castanera R."/>
            <person name="Culley D."/>
            <person name="Daum C."/>
            <person name="Ezra D."/>
            <person name="Gonzalez J."/>
            <person name="Henrissat B."/>
            <person name="Kuo A."/>
            <person name="Liang C."/>
            <person name="Lipzen A."/>
            <person name="Lutzoni F."/>
            <person name="Magnuson J."/>
            <person name="Mondo S."/>
            <person name="Nolan M."/>
            <person name="Ohm R."/>
            <person name="Pangilinan J."/>
            <person name="Park H.-J."/>
            <person name="Ramirez L."/>
            <person name="Alfaro M."/>
            <person name="Sun H."/>
            <person name="Tritt A."/>
            <person name="Yoshinaga Y."/>
            <person name="Zwiers L.-H."/>
            <person name="Turgeon B."/>
            <person name="Goodwin S."/>
            <person name="Spatafora J."/>
            <person name="Crous P."/>
            <person name="Grigoriev I."/>
        </authorList>
    </citation>
    <scope>NUCLEOTIDE SEQUENCE</scope>
    <source>
        <strain evidence="9">CBS 269.34</strain>
    </source>
</reference>
<dbReference type="PANTHER" id="PTHR43806:SF11">
    <property type="entry name" value="CEREVISIN-RELATED"/>
    <property type="match status" value="1"/>
</dbReference>
<dbReference type="EMBL" id="MU004193">
    <property type="protein sequence ID" value="KAF2492966.1"/>
    <property type="molecule type" value="Genomic_DNA"/>
</dbReference>
<dbReference type="SUPFAM" id="SSF52743">
    <property type="entry name" value="Subtilisin-like"/>
    <property type="match status" value="1"/>
</dbReference>
<dbReference type="PROSITE" id="PS00137">
    <property type="entry name" value="SUBTILASE_HIS"/>
    <property type="match status" value="1"/>
</dbReference>
<dbReference type="InterPro" id="IPR050131">
    <property type="entry name" value="Peptidase_S8_subtilisin-like"/>
</dbReference>
<name>A0A6A6QLN1_9PEZI</name>
<dbReference type="Proteomes" id="UP000799750">
    <property type="component" value="Unassembled WGS sequence"/>
</dbReference>
<dbReference type="Pfam" id="PF00082">
    <property type="entry name" value="Peptidase_S8"/>
    <property type="match status" value="1"/>
</dbReference>
<dbReference type="InterPro" id="IPR036852">
    <property type="entry name" value="Peptidase_S8/S53_dom_sf"/>
</dbReference>
<evidence type="ECO:0000256" key="5">
    <source>
        <dbReference type="PROSITE-ProRule" id="PRU01240"/>
    </source>
</evidence>
<dbReference type="CDD" id="cd04077">
    <property type="entry name" value="Peptidases_S8_PCSK9_ProteinaseK_like"/>
    <property type="match status" value="1"/>
</dbReference>
<dbReference type="PANTHER" id="PTHR43806">
    <property type="entry name" value="PEPTIDASE S8"/>
    <property type="match status" value="1"/>
</dbReference>
<sequence length="403" mass="42704">MWFSYIPTRAVVLPFALVTLISCADIINTQMKDAIPNSYIVVYNDKVDFAAVSALETELNTMHTTGDDGLKGIGTKWSMPGLKGFQIETDEAGLAKIKSSPEVSTMKVNGIMKSNELVYQPDAEWGLSRISHTLSQGCDKDVYIYDYSAGTGSRAYILDTGIYLDHEEFDGRAIWGANFSPGSPNHDDNGHGTHVAGTIGGGTYGVSKNVTLVAVKVLDSYGSGNWEYIISGIEWVVTNSMSLGITNSSVINMSLGGYRSEVVNQAVRVATSAGIAVAVAAGNADDDSIYWSPASEPSAVTVAAIDCTDTRADFSNYGPIVDLFAPGVNVTSSWTGCPSCHETISGTSMSTPHVAGLIAYLIAEASISAMEAVDVLHSIATKDLVKDPGAGTPNLIAYNGDYW</sequence>
<dbReference type="GO" id="GO:0006508">
    <property type="term" value="P:proteolysis"/>
    <property type="evidence" value="ECO:0007669"/>
    <property type="project" value="UniProtKB-KW"/>
</dbReference>
<organism evidence="9 10">
    <name type="scientific">Lophium mytilinum</name>
    <dbReference type="NCBI Taxonomy" id="390894"/>
    <lineage>
        <taxon>Eukaryota</taxon>
        <taxon>Fungi</taxon>
        <taxon>Dikarya</taxon>
        <taxon>Ascomycota</taxon>
        <taxon>Pezizomycotina</taxon>
        <taxon>Dothideomycetes</taxon>
        <taxon>Pleosporomycetidae</taxon>
        <taxon>Mytilinidiales</taxon>
        <taxon>Mytilinidiaceae</taxon>
        <taxon>Lophium</taxon>
    </lineage>
</organism>
<dbReference type="InterPro" id="IPR015500">
    <property type="entry name" value="Peptidase_S8_subtilisin-rel"/>
</dbReference>
<proteinExistence type="inferred from homology"/>
<dbReference type="PROSITE" id="PS00136">
    <property type="entry name" value="SUBTILASE_ASP"/>
    <property type="match status" value="1"/>
</dbReference>
<dbReference type="OrthoDB" id="206201at2759"/>
<evidence type="ECO:0000259" key="8">
    <source>
        <dbReference type="Pfam" id="PF00082"/>
    </source>
</evidence>
<keyword evidence="2 5" id="KW-0645">Protease</keyword>
<dbReference type="InterPro" id="IPR023828">
    <property type="entry name" value="Peptidase_S8_Ser-AS"/>
</dbReference>
<evidence type="ECO:0000256" key="6">
    <source>
        <dbReference type="RuleBase" id="RU003355"/>
    </source>
</evidence>
<dbReference type="AlphaFoldDB" id="A0A6A6QLN1"/>
<comment type="similarity">
    <text evidence="1 5 6">Belongs to the peptidase S8 family.</text>
</comment>
<dbReference type="Gene3D" id="3.30.70.80">
    <property type="entry name" value="Peptidase S8 propeptide/proteinase inhibitor I9"/>
    <property type="match status" value="1"/>
</dbReference>
<feature type="domain" description="Peptidase S8/S53" evidence="8">
    <location>
        <begin position="157"/>
        <end position="367"/>
    </location>
</feature>
<keyword evidence="7" id="KW-0732">Signal</keyword>
<dbReference type="InterPro" id="IPR022398">
    <property type="entry name" value="Peptidase_S8_His-AS"/>
</dbReference>
<dbReference type="FunFam" id="3.40.50.200:FF:000007">
    <property type="entry name" value="Subtilisin-like serine protease"/>
    <property type="match status" value="1"/>
</dbReference>
<evidence type="ECO:0000313" key="9">
    <source>
        <dbReference type="EMBL" id="KAF2492966.1"/>
    </source>
</evidence>
<feature type="active site" description="Charge relay system" evidence="5">
    <location>
        <position position="159"/>
    </location>
</feature>
<dbReference type="PROSITE" id="PS00138">
    <property type="entry name" value="SUBTILASE_SER"/>
    <property type="match status" value="1"/>
</dbReference>
<keyword evidence="10" id="KW-1185">Reference proteome</keyword>
<evidence type="ECO:0000256" key="4">
    <source>
        <dbReference type="ARBA" id="ARBA00022825"/>
    </source>
</evidence>
<evidence type="ECO:0000256" key="1">
    <source>
        <dbReference type="ARBA" id="ARBA00011073"/>
    </source>
</evidence>
<dbReference type="GO" id="GO:0004252">
    <property type="term" value="F:serine-type endopeptidase activity"/>
    <property type="evidence" value="ECO:0007669"/>
    <property type="project" value="UniProtKB-UniRule"/>
</dbReference>
<dbReference type="InterPro" id="IPR034193">
    <property type="entry name" value="PCSK9_ProteinaseK-like"/>
</dbReference>
<feature type="active site" description="Charge relay system" evidence="5">
    <location>
        <position position="348"/>
    </location>
</feature>
<evidence type="ECO:0000313" key="10">
    <source>
        <dbReference type="Proteomes" id="UP000799750"/>
    </source>
</evidence>
<dbReference type="PRINTS" id="PR00723">
    <property type="entry name" value="SUBTILISIN"/>
</dbReference>
<feature type="chain" id="PRO_5025670704" evidence="7">
    <location>
        <begin position="24"/>
        <end position="403"/>
    </location>
</feature>
<dbReference type="InterPro" id="IPR037045">
    <property type="entry name" value="S8pro/Inhibitor_I9_sf"/>
</dbReference>
<keyword evidence="3 5" id="KW-0378">Hydrolase</keyword>
<feature type="active site" description="Charge relay system" evidence="5">
    <location>
        <position position="191"/>
    </location>
</feature>
<accession>A0A6A6QLN1</accession>
<keyword evidence="4 5" id="KW-0720">Serine protease</keyword>
<dbReference type="SUPFAM" id="SSF54897">
    <property type="entry name" value="Protease propeptides/inhibitors"/>
    <property type="match status" value="1"/>
</dbReference>
<evidence type="ECO:0000256" key="3">
    <source>
        <dbReference type="ARBA" id="ARBA00022801"/>
    </source>
</evidence>
<dbReference type="InterPro" id="IPR023827">
    <property type="entry name" value="Peptidase_S8_Asp-AS"/>
</dbReference>
<feature type="signal peptide" evidence="7">
    <location>
        <begin position="1"/>
        <end position="23"/>
    </location>
</feature>
<dbReference type="Gene3D" id="3.40.50.200">
    <property type="entry name" value="Peptidase S8/S53 domain"/>
    <property type="match status" value="1"/>
</dbReference>
<gene>
    <name evidence="9" type="ORF">BU16DRAFT_592880</name>
</gene>
<dbReference type="PROSITE" id="PS51892">
    <property type="entry name" value="SUBTILASE"/>
    <property type="match status" value="1"/>
</dbReference>
<dbReference type="InterPro" id="IPR000209">
    <property type="entry name" value="Peptidase_S8/S53_dom"/>
</dbReference>
<evidence type="ECO:0000256" key="7">
    <source>
        <dbReference type="SAM" id="SignalP"/>
    </source>
</evidence>